<name>A0A915BN53_PARUN</name>
<feature type="region of interest" description="Disordered" evidence="1">
    <location>
        <begin position="1"/>
        <end position="54"/>
    </location>
</feature>
<sequence>MRLDDKRSRHFEKFGTEESQTVETFERKVHGTPEIEPQHHYSYNTYTERRTYGRDENGDVVVKIEKDPKDPVRPATPVRPVTPVGDIPQEHYFKAIEPFDTLPLTIPRIDIRKTDGSKASNSPHSFSSYNEQISPRSGVSFEQRSTRSPRSAPISPRHVTNTSGIPMKKVTRKSRWVSIHDGRPMSPFVETVTYEPKYPIMERNYDERTHLNPESIVKNKQVSYYDDDRYLQRPHYSNNGRYIDECAYIVENPLYRD</sequence>
<evidence type="ECO:0000313" key="2">
    <source>
        <dbReference type="Proteomes" id="UP000887569"/>
    </source>
</evidence>
<feature type="region of interest" description="Disordered" evidence="1">
    <location>
        <begin position="114"/>
        <end position="164"/>
    </location>
</feature>
<organism evidence="2 3">
    <name type="scientific">Parascaris univalens</name>
    <name type="common">Nematode worm</name>
    <dbReference type="NCBI Taxonomy" id="6257"/>
    <lineage>
        <taxon>Eukaryota</taxon>
        <taxon>Metazoa</taxon>
        <taxon>Ecdysozoa</taxon>
        <taxon>Nematoda</taxon>
        <taxon>Chromadorea</taxon>
        <taxon>Rhabditida</taxon>
        <taxon>Spirurina</taxon>
        <taxon>Ascaridomorpha</taxon>
        <taxon>Ascaridoidea</taxon>
        <taxon>Ascarididae</taxon>
        <taxon>Parascaris</taxon>
    </lineage>
</organism>
<proteinExistence type="predicted"/>
<accession>A0A915BN53</accession>
<dbReference type="AlphaFoldDB" id="A0A915BN53"/>
<dbReference type="Proteomes" id="UP000887569">
    <property type="component" value="Unplaced"/>
</dbReference>
<feature type="compositionally biased region" description="Polar residues" evidence="1">
    <location>
        <begin position="117"/>
        <end position="149"/>
    </location>
</feature>
<keyword evidence="2" id="KW-1185">Reference proteome</keyword>
<feature type="compositionally biased region" description="Basic and acidic residues" evidence="1">
    <location>
        <begin position="1"/>
        <end position="16"/>
    </location>
</feature>
<evidence type="ECO:0000256" key="1">
    <source>
        <dbReference type="SAM" id="MobiDB-lite"/>
    </source>
</evidence>
<reference evidence="3" key="1">
    <citation type="submission" date="2022-11" db="UniProtKB">
        <authorList>
            <consortium name="WormBaseParasite"/>
        </authorList>
    </citation>
    <scope>IDENTIFICATION</scope>
</reference>
<feature type="compositionally biased region" description="Basic and acidic residues" evidence="1">
    <location>
        <begin position="24"/>
        <end position="39"/>
    </location>
</feature>
<protein>
    <submittedName>
        <fullName evidence="3">Uncharacterized protein</fullName>
    </submittedName>
</protein>
<evidence type="ECO:0000313" key="3">
    <source>
        <dbReference type="WBParaSite" id="PgR048_g021_t02"/>
    </source>
</evidence>
<dbReference type="WBParaSite" id="PgR048_g021_t02">
    <property type="protein sequence ID" value="PgR048_g021_t02"/>
    <property type="gene ID" value="PgR048_g021"/>
</dbReference>